<dbReference type="Proteomes" id="UP000033033">
    <property type="component" value="Chromosome"/>
</dbReference>
<dbReference type="AlphaFoldDB" id="A0A0E3QV89"/>
<dbReference type="HOGENOM" id="CLU_2695747_0_0_2"/>
<reference evidence="1 2" key="1">
    <citation type="submission" date="2014-07" db="EMBL/GenBank/DDBJ databases">
        <title>Methanogenic archaea and the global carbon cycle.</title>
        <authorList>
            <person name="Henriksen J.R."/>
            <person name="Luke J."/>
            <person name="Reinhart S."/>
            <person name="Benedict M.N."/>
            <person name="Youngblut N.D."/>
            <person name="Metcalf M.E."/>
            <person name="Whitaker R.J."/>
            <person name="Metcalf W.W."/>
        </authorList>
    </citation>
    <scope>NUCLEOTIDE SEQUENCE [LARGE SCALE GENOMIC DNA]</scope>
    <source>
        <strain evidence="1 2">MS</strain>
    </source>
</reference>
<protein>
    <submittedName>
        <fullName evidence="1">Uncharacterized protein</fullName>
    </submittedName>
</protein>
<gene>
    <name evidence="1" type="ORF">MSBRM_1665</name>
</gene>
<sequence>MKWKLGAIFWIMRIGLMLKGSKLQKSRKNEFTSGCLWNIRMPMEHQDAYGVKIEPGQNALIMTITTTALDQMAYED</sequence>
<dbReference type="PATRIC" id="fig|1434108.4.peg.2103"/>
<dbReference type="KEGG" id="mby:MSBRM_1665"/>
<keyword evidence="2" id="KW-1185">Reference proteome</keyword>
<dbReference type="EMBL" id="CP009528">
    <property type="protein sequence ID" value="AKB54663.1"/>
    <property type="molecule type" value="Genomic_DNA"/>
</dbReference>
<dbReference type="RefSeq" id="WP_048117712.1">
    <property type="nucleotide sequence ID" value="NZ_CP009528.1"/>
</dbReference>
<name>A0A0E3QV89_METBA</name>
<evidence type="ECO:0000313" key="1">
    <source>
        <dbReference type="EMBL" id="AKB54663.1"/>
    </source>
</evidence>
<evidence type="ECO:0000313" key="2">
    <source>
        <dbReference type="Proteomes" id="UP000033033"/>
    </source>
</evidence>
<organism evidence="1 2">
    <name type="scientific">Methanosarcina barkeri MS</name>
    <dbReference type="NCBI Taxonomy" id="1434108"/>
    <lineage>
        <taxon>Archaea</taxon>
        <taxon>Methanobacteriati</taxon>
        <taxon>Methanobacteriota</taxon>
        <taxon>Stenosarchaea group</taxon>
        <taxon>Methanomicrobia</taxon>
        <taxon>Methanosarcinales</taxon>
        <taxon>Methanosarcinaceae</taxon>
        <taxon>Methanosarcina</taxon>
    </lineage>
</organism>
<accession>A0A0E3QV89</accession>
<proteinExistence type="predicted"/>
<dbReference type="GeneID" id="24844925"/>